<dbReference type="Pfam" id="PF13439">
    <property type="entry name" value="Glyco_transf_4"/>
    <property type="match status" value="1"/>
</dbReference>
<dbReference type="PANTHER" id="PTHR45947:SF3">
    <property type="entry name" value="SULFOQUINOVOSYL TRANSFERASE SQD2"/>
    <property type="match status" value="1"/>
</dbReference>
<proteinExistence type="predicted"/>
<dbReference type="InterPro" id="IPR001296">
    <property type="entry name" value="Glyco_trans_1"/>
</dbReference>
<evidence type="ECO:0000313" key="3">
    <source>
        <dbReference type="EMBL" id="NME69509.1"/>
    </source>
</evidence>
<evidence type="ECO:0000259" key="2">
    <source>
        <dbReference type="Pfam" id="PF13439"/>
    </source>
</evidence>
<dbReference type="PANTHER" id="PTHR45947">
    <property type="entry name" value="SULFOQUINOVOSYL TRANSFERASE SQD2"/>
    <property type="match status" value="1"/>
</dbReference>
<dbReference type="AlphaFoldDB" id="A0A7X9XAD2"/>
<keyword evidence="4" id="KW-1185">Reference proteome</keyword>
<dbReference type="SUPFAM" id="SSF53756">
    <property type="entry name" value="UDP-Glycosyltransferase/glycogen phosphorylase"/>
    <property type="match status" value="1"/>
</dbReference>
<dbReference type="RefSeq" id="WP_169657783.1">
    <property type="nucleotide sequence ID" value="NZ_JABANE010000043.1"/>
</dbReference>
<evidence type="ECO:0000313" key="4">
    <source>
        <dbReference type="Proteomes" id="UP000576082"/>
    </source>
</evidence>
<accession>A0A7X9XAD2</accession>
<keyword evidence="3" id="KW-0808">Transferase</keyword>
<gene>
    <name evidence="3" type="ORF">HHU12_16145</name>
</gene>
<feature type="domain" description="Glycosyl transferase family 1" evidence="1">
    <location>
        <begin position="201"/>
        <end position="361"/>
    </location>
</feature>
<feature type="domain" description="Glycosyltransferase subfamily 4-like N-terminal" evidence="2">
    <location>
        <begin position="15"/>
        <end position="191"/>
    </location>
</feature>
<reference evidence="3 4" key="1">
    <citation type="submission" date="2020-04" db="EMBL/GenBank/DDBJ databases">
        <title>Flammeovirga sp. SR4, a novel species isolated from seawater.</title>
        <authorList>
            <person name="Wang X."/>
        </authorList>
    </citation>
    <scope>NUCLEOTIDE SEQUENCE [LARGE SCALE GENOMIC DNA]</scope>
    <source>
        <strain evidence="3 4">ATCC 23126</strain>
    </source>
</reference>
<dbReference type="Gene3D" id="3.40.50.2000">
    <property type="entry name" value="Glycogen Phosphorylase B"/>
    <property type="match status" value="2"/>
</dbReference>
<name>A0A7X9XAD2_9BACT</name>
<sequence length="395" mass="44786">MKKTKILRIIARLNVGGPAIHTVLLTDQLQNEEFESKLYAGPIPSNEGDMSYLASERDVEVNYINELQRELSLINDLKALFRILKVMLKYKPDIVHTHTAKAGFIGRGAAVLYNFLSSTKTKTVHTFHGHVFHGYFSPLKTKLFLFIERSLAKSTDRIVTITDKQQEEILGFGIGKKEQHSMIPLGLDLKRFYVNENNNFLHETYSIPKNKKLIGIVARFTQIKNLEMFIRVASLIHGKDPDTHFFMVGDGEDRPHLEAYTKEKNASKFITFTGFLKNLPDIYSSLDLVLLTSNNEGSPVSIIEAMTSGTSVVSTAVGGVPDLFTDFGKNYLVQTNDDEAMASASLNILNSKDNNLRFVQEHQDRTYKRYSFDRLVQDLTETYKELTYESINIIA</sequence>
<comment type="caution">
    <text evidence="3">The sequence shown here is derived from an EMBL/GenBank/DDBJ whole genome shotgun (WGS) entry which is preliminary data.</text>
</comment>
<dbReference type="InterPro" id="IPR028098">
    <property type="entry name" value="Glyco_trans_4-like_N"/>
</dbReference>
<dbReference type="Proteomes" id="UP000576082">
    <property type="component" value="Unassembled WGS sequence"/>
</dbReference>
<dbReference type="EMBL" id="JABANE010000043">
    <property type="protein sequence ID" value="NME69509.1"/>
    <property type="molecule type" value="Genomic_DNA"/>
</dbReference>
<organism evidence="3 4">
    <name type="scientific">Flammeovirga aprica JL-4</name>
    <dbReference type="NCBI Taxonomy" id="694437"/>
    <lineage>
        <taxon>Bacteria</taxon>
        <taxon>Pseudomonadati</taxon>
        <taxon>Bacteroidota</taxon>
        <taxon>Cytophagia</taxon>
        <taxon>Cytophagales</taxon>
        <taxon>Flammeovirgaceae</taxon>
        <taxon>Flammeovirga</taxon>
    </lineage>
</organism>
<protein>
    <submittedName>
        <fullName evidence="3">Glycosyltransferase family 4 protein</fullName>
    </submittedName>
</protein>
<dbReference type="Pfam" id="PF00534">
    <property type="entry name" value="Glycos_transf_1"/>
    <property type="match status" value="1"/>
</dbReference>
<dbReference type="GO" id="GO:0016758">
    <property type="term" value="F:hexosyltransferase activity"/>
    <property type="evidence" value="ECO:0007669"/>
    <property type="project" value="TreeGrafter"/>
</dbReference>
<evidence type="ECO:0000259" key="1">
    <source>
        <dbReference type="Pfam" id="PF00534"/>
    </source>
</evidence>
<dbReference type="InterPro" id="IPR050194">
    <property type="entry name" value="Glycosyltransferase_grp1"/>
</dbReference>